<dbReference type="HOGENOM" id="CLU_1659899_0_0_0"/>
<dbReference type="KEGG" id="taf:THA_1614"/>
<evidence type="ECO:0000256" key="1">
    <source>
        <dbReference type="SAM" id="Phobius"/>
    </source>
</evidence>
<organism evidence="2 3">
    <name type="scientific">Thermosipho africanus (strain TCF52B)</name>
    <dbReference type="NCBI Taxonomy" id="484019"/>
    <lineage>
        <taxon>Bacteria</taxon>
        <taxon>Thermotogati</taxon>
        <taxon>Thermotogota</taxon>
        <taxon>Thermotogae</taxon>
        <taxon>Thermotogales</taxon>
        <taxon>Fervidobacteriaceae</taxon>
        <taxon>Thermosipho</taxon>
    </lineage>
</organism>
<protein>
    <recommendedName>
        <fullName evidence="4">Cell division protein FtsQ</fullName>
    </recommendedName>
</protein>
<gene>
    <name evidence="2" type="ordered locus">THA_1614</name>
</gene>
<feature type="transmembrane region" description="Helical" evidence="1">
    <location>
        <begin position="6"/>
        <end position="25"/>
    </location>
</feature>
<name>B7IDH5_THEAB</name>
<keyword evidence="1" id="KW-0472">Membrane</keyword>
<sequence>MDNYRYYFLWVIVFLILFIGIYNNFHLKKISAIDFSHKNSIAFKFILPYKNNLWVVSDSGKIIDIVEDYKVLKSLPIIVVPEEFVDGYFGKIKQDFLKKIPENIPSFVYEINFNENYMVLNNNARIYFNENFDFQMYFEKLKIVYNYIEPLGIYYISDEMLVKAR</sequence>
<dbReference type="STRING" id="484019.THA_1614"/>
<keyword evidence="1" id="KW-0812">Transmembrane</keyword>
<reference evidence="2 3" key="1">
    <citation type="journal article" date="2009" name="J. Bacteriol.">
        <title>The genome of Thermosipho africanus TCF52B: lateral genetic connections to the Firmicutes and Archaea.</title>
        <authorList>
            <person name="Nesboe C.L."/>
            <person name="Bapteste E."/>
            <person name="Curtis B."/>
            <person name="Dahle H."/>
            <person name="Lopez P."/>
            <person name="Macleod D."/>
            <person name="Dlutek M."/>
            <person name="Bowman S."/>
            <person name="Zhaxybayeva O."/>
            <person name="Birkeland N.-K."/>
            <person name="Doolittle W.F."/>
        </authorList>
    </citation>
    <scope>NUCLEOTIDE SEQUENCE [LARGE SCALE GENOMIC DNA]</scope>
    <source>
        <strain evidence="2 3">TCF52B</strain>
    </source>
</reference>
<dbReference type="InterPro" id="IPR032607">
    <property type="entry name" value="DUF4894"/>
</dbReference>
<dbReference type="eggNOG" id="ENOG502ZW73">
    <property type="taxonomic scope" value="Bacteria"/>
</dbReference>
<dbReference type="AlphaFoldDB" id="B7IDH5"/>
<dbReference type="EMBL" id="CP001185">
    <property type="protein sequence ID" value="ACJ76052.1"/>
    <property type="molecule type" value="Genomic_DNA"/>
</dbReference>
<accession>B7IDH5</accession>
<keyword evidence="3" id="KW-1185">Reference proteome</keyword>
<keyword evidence="1" id="KW-1133">Transmembrane helix</keyword>
<evidence type="ECO:0000313" key="3">
    <source>
        <dbReference type="Proteomes" id="UP000002453"/>
    </source>
</evidence>
<evidence type="ECO:0000313" key="2">
    <source>
        <dbReference type="EMBL" id="ACJ76052.1"/>
    </source>
</evidence>
<proteinExistence type="predicted"/>
<evidence type="ECO:0008006" key="4">
    <source>
        <dbReference type="Google" id="ProtNLM"/>
    </source>
</evidence>
<dbReference type="Pfam" id="PF16235">
    <property type="entry name" value="DUF4894"/>
    <property type="match status" value="1"/>
</dbReference>
<dbReference type="Proteomes" id="UP000002453">
    <property type="component" value="Chromosome"/>
</dbReference>